<proteinExistence type="predicted"/>
<evidence type="ECO:0000256" key="1">
    <source>
        <dbReference type="SAM" id="MobiDB-lite"/>
    </source>
</evidence>
<feature type="compositionally biased region" description="Basic residues" evidence="1">
    <location>
        <begin position="568"/>
        <end position="580"/>
    </location>
</feature>
<dbReference type="EMBL" id="MU854411">
    <property type="protein sequence ID" value="KAK4039060.1"/>
    <property type="molecule type" value="Genomic_DNA"/>
</dbReference>
<comment type="caution">
    <text evidence="2">The sequence shown here is derived from an EMBL/GenBank/DDBJ whole genome shotgun (WGS) entry which is preliminary data.</text>
</comment>
<organism evidence="2 3">
    <name type="scientific">Parachaetomium inaequale</name>
    <dbReference type="NCBI Taxonomy" id="2588326"/>
    <lineage>
        <taxon>Eukaryota</taxon>
        <taxon>Fungi</taxon>
        <taxon>Dikarya</taxon>
        <taxon>Ascomycota</taxon>
        <taxon>Pezizomycotina</taxon>
        <taxon>Sordariomycetes</taxon>
        <taxon>Sordariomycetidae</taxon>
        <taxon>Sordariales</taxon>
        <taxon>Chaetomiaceae</taxon>
        <taxon>Parachaetomium</taxon>
    </lineage>
</organism>
<feature type="compositionally biased region" description="Low complexity" evidence="1">
    <location>
        <begin position="581"/>
        <end position="594"/>
    </location>
</feature>
<evidence type="ECO:0000313" key="3">
    <source>
        <dbReference type="Proteomes" id="UP001303115"/>
    </source>
</evidence>
<feature type="region of interest" description="Disordered" evidence="1">
    <location>
        <begin position="535"/>
        <end position="596"/>
    </location>
</feature>
<dbReference type="Proteomes" id="UP001303115">
    <property type="component" value="Unassembled WGS sequence"/>
</dbReference>
<evidence type="ECO:0000313" key="2">
    <source>
        <dbReference type="EMBL" id="KAK4039060.1"/>
    </source>
</evidence>
<keyword evidence="3" id="KW-1185">Reference proteome</keyword>
<sequence length="688" mass="75011">MSTQTLFSVRSSEADSWSELEAEETFSECDIQSSKSQYHSLGAIDPDYSATKPVARLLKNDLVPCSLPSARVDREIAPSISLSSTCIARWWQLHADVWTEVLSQRCEAIAEDISTKLDEVSSLLPALELFDEPAALELFEEPEPTILAFDNPQPTCAAPYLEGCVGDFACVENFAEGSGEKHHSEASHGIGLSPTVLVDTLKSLVILFGQVSWGSVRVIAAVAHSTFTVLTCSLSSDCIILGQVLKVWLLFVRHIYTALLFSGLVILLKVLSTVGWAAGFFPRKWPTQQESERAGAETSKPPGHNAMAPPADLTASQPPLGIPKSRTFSVISSLTQSFSLGSLASQKTSRNVSGESHASTAAHDQAIAHPTFSQQTQDFGDHDSTSLTPATPVSPPSLSINPRAISTAMPPQYWAGRFMALHDRFHNELLEPHHLTRLCEAQAAQPLPDFTRQASAAAQNNPSTSAYALTRSAQASKQPLSQNGVSRQPSRSRIPQSATSGAILQSTSYNAQPSLSFYTQAVSSSSKTASLPVAGHRHLPTTDENCIPEYPPSMQHPQTDTTTNHSHNLNHNHNHHHNHHPMSNPSSNTNNHPTTLRKIPSVTTTSMSNTHLTDDEPSRTRRVLLHLEYLCTTDAALSSLRQWQAMYARKTGRDELDQVKGVPIIIKREIMLVWVVVITSLADGEGRW</sequence>
<dbReference type="AlphaFoldDB" id="A0AAN6PFJ9"/>
<feature type="compositionally biased region" description="Low complexity" evidence="1">
    <location>
        <begin position="486"/>
        <end position="497"/>
    </location>
</feature>
<feature type="compositionally biased region" description="Polar residues" evidence="1">
    <location>
        <begin position="471"/>
        <end position="485"/>
    </location>
</feature>
<feature type="compositionally biased region" description="Polar residues" evidence="1">
    <location>
        <begin position="385"/>
        <end position="400"/>
    </location>
</feature>
<accession>A0AAN6PFJ9</accession>
<feature type="region of interest" description="Disordered" evidence="1">
    <location>
        <begin position="287"/>
        <end position="318"/>
    </location>
</feature>
<feature type="region of interest" description="Disordered" evidence="1">
    <location>
        <begin position="471"/>
        <end position="499"/>
    </location>
</feature>
<name>A0AAN6PFJ9_9PEZI</name>
<gene>
    <name evidence="2" type="ORF">C8A01DRAFT_47394</name>
</gene>
<reference evidence="3" key="1">
    <citation type="journal article" date="2023" name="Mol. Phylogenet. Evol.">
        <title>Genome-scale phylogeny and comparative genomics of the fungal order Sordariales.</title>
        <authorList>
            <person name="Hensen N."/>
            <person name="Bonometti L."/>
            <person name="Westerberg I."/>
            <person name="Brannstrom I.O."/>
            <person name="Guillou S."/>
            <person name="Cros-Aarteil S."/>
            <person name="Calhoun S."/>
            <person name="Haridas S."/>
            <person name="Kuo A."/>
            <person name="Mondo S."/>
            <person name="Pangilinan J."/>
            <person name="Riley R."/>
            <person name="LaButti K."/>
            <person name="Andreopoulos B."/>
            <person name="Lipzen A."/>
            <person name="Chen C."/>
            <person name="Yan M."/>
            <person name="Daum C."/>
            <person name="Ng V."/>
            <person name="Clum A."/>
            <person name="Steindorff A."/>
            <person name="Ohm R.A."/>
            <person name="Martin F."/>
            <person name="Silar P."/>
            <person name="Natvig D.O."/>
            <person name="Lalanne C."/>
            <person name="Gautier V."/>
            <person name="Ament-Velasquez S.L."/>
            <person name="Kruys A."/>
            <person name="Hutchinson M.I."/>
            <person name="Powell A.J."/>
            <person name="Barry K."/>
            <person name="Miller A.N."/>
            <person name="Grigoriev I.V."/>
            <person name="Debuchy R."/>
            <person name="Gladieux P."/>
            <person name="Hiltunen Thoren M."/>
            <person name="Johannesson H."/>
        </authorList>
    </citation>
    <scope>NUCLEOTIDE SEQUENCE [LARGE SCALE GENOMIC DNA]</scope>
    <source>
        <strain evidence="3">CBS 284.82</strain>
    </source>
</reference>
<feature type="region of interest" description="Disordered" evidence="1">
    <location>
        <begin position="375"/>
        <end position="404"/>
    </location>
</feature>
<protein>
    <submittedName>
        <fullName evidence="2">Uncharacterized protein</fullName>
    </submittedName>
</protein>